<dbReference type="Proteomes" id="UP000298663">
    <property type="component" value="Unassembled WGS sequence"/>
</dbReference>
<name>A0A4U5NW87_STECR</name>
<organism evidence="1 2">
    <name type="scientific">Steinernema carpocapsae</name>
    <name type="common">Entomopathogenic nematode</name>
    <dbReference type="NCBI Taxonomy" id="34508"/>
    <lineage>
        <taxon>Eukaryota</taxon>
        <taxon>Metazoa</taxon>
        <taxon>Ecdysozoa</taxon>
        <taxon>Nematoda</taxon>
        <taxon>Chromadorea</taxon>
        <taxon>Rhabditida</taxon>
        <taxon>Tylenchina</taxon>
        <taxon>Panagrolaimomorpha</taxon>
        <taxon>Strongyloidoidea</taxon>
        <taxon>Steinernematidae</taxon>
        <taxon>Steinernema</taxon>
    </lineage>
</organism>
<dbReference type="AlphaFoldDB" id="A0A4U5NW87"/>
<gene>
    <name evidence="1" type="ORF">L596_012166</name>
</gene>
<reference evidence="1 2" key="1">
    <citation type="journal article" date="2015" name="Genome Biol.">
        <title>Comparative genomics of Steinernema reveals deeply conserved gene regulatory networks.</title>
        <authorList>
            <person name="Dillman A.R."/>
            <person name="Macchietto M."/>
            <person name="Porter C.F."/>
            <person name="Rogers A."/>
            <person name="Williams B."/>
            <person name="Antoshechkin I."/>
            <person name="Lee M.M."/>
            <person name="Goodwin Z."/>
            <person name="Lu X."/>
            <person name="Lewis E.E."/>
            <person name="Goodrich-Blair H."/>
            <person name="Stock S.P."/>
            <person name="Adams B.J."/>
            <person name="Sternberg P.W."/>
            <person name="Mortazavi A."/>
        </authorList>
    </citation>
    <scope>NUCLEOTIDE SEQUENCE [LARGE SCALE GENOMIC DNA]</scope>
    <source>
        <strain evidence="1 2">ALL</strain>
    </source>
</reference>
<protein>
    <submittedName>
        <fullName evidence="1">Uncharacterized protein</fullName>
    </submittedName>
</protein>
<keyword evidence="2" id="KW-1185">Reference proteome</keyword>
<dbReference type="EMBL" id="AZBU02000003">
    <property type="protein sequence ID" value="TKR87829.1"/>
    <property type="molecule type" value="Genomic_DNA"/>
</dbReference>
<accession>A0A4U5NW87</accession>
<sequence>MRGTRIVVRKGESSDNISCGAILTTPSNDLTPTTHSNHLTSTTCLSCGSLMILSPPPFPGFFLRLSCGSFKLSLFLWTLSFGTVLTSHSISPHPPSTQLTTLHLKPSRKIPTISPN</sequence>
<evidence type="ECO:0000313" key="1">
    <source>
        <dbReference type="EMBL" id="TKR87829.1"/>
    </source>
</evidence>
<comment type="caution">
    <text evidence="1">The sequence shown here is derived from an EMBL/GenBank/DDBJ whole genome shotgun (WGS) entry which is preliminary data.</text>
</comment>
<reference evidence="1 2" key="2">
    <citation type="journal article" date="2019" name="G3 (Bethesda)">
        <title>Hybrid Assembly of the Genome of the Entomopathogenic Nematode Steinernema carpocapsae Identifies the X-Chromosome.</title>
        <authorList>
            <person name="Serra L."/>
            <person name="Macchietto M."/>
            <person name="Macias-Munoz A."/>
            <person name="McGill C.J."/>
            <person name="Rodriguez I.M."/>
            <person name="Rodriguez B."/>
            <person name="Murad R."/>
            <person name="Mortazavi A."/>
        </authorList>
    </citation>
    <scope>NUCLEOTIDE SEQUENCE [LARGE SCALE GENOMIC DNA]</scope>
    <source>
        <strain evidence="1 2">ALL</strain>
    </source>
</reference>
<evidence type="ECO:0000313" key="2">
    <source>
        <dbReference type="Proteomes" id="UP000298663"/>
    </source>
</evidence>
<proteinExistence type="predicted"/>